<reference evidence="3 4" key="1">
    <citation type="submission" date="2022-03" db="EMBL/GenBank/DDBJ databases">
        <title>Complete genome analysis of Roseomonas KG 17.1 : a prolific producer of plant growth promoters.</title>
        <authorList>
            <person name="Saadouli I."/>
            <person name="Najjari A."/>
            <person name="Mosbah A."/>
            <person name="Ouzari H.I."/>
        </authorList>
    </citation>
    <scope>NUCLEOTIDE SEQUENCE [LARGE SCALE GENOMIC DNA]</scope>
    <source>
        <strain evidence="3 4">KG17-1</strain>
    </source>
</reference>
<dbReference type="InterPro" id="IPR052350">
    <property type="entry name" value="Metallo-dep_Lactonases"/>
</dbReference>
<evidence type="ECO:0000259" key="2">
    <source>
        <dbReference type="Pfam" id="PF04909"/>
    </source>
</evidence>
<feature type="domain" description="Amidohydrolase-related" evidence="2">
    <location>
        <begin position="33"/>
        <end position="343"/>
    </location>
</feature>
<comment type="caution">
    <text evidence="3">The sequence shown here is derived from an EMBL/GenBank/DDBJ whole genome shotgun (WGS) entry which is preliminary data.</text>
</comment>
<protein>
    <submittedName>
        <fullName evidence="3">Amidohydrolase family protein</fullName>
    </submittedName>
</protein>
<dbReference type="Pfam" id="PF04909">
    <property type="entry name" value="Amidohydro_2"/>
    <property type="match status" value="1"/>
</dbReference>
<dbReference type="PANTHER" id="PTHR43569:SF1">
    <property type="entry name" value="BLL3371 PROTEIN"/>
    <property type="match status" value="1"/>
</dbReference>
<comment type="similarity">
    <text evidence="1">Belongs to the metallo-dependent hydrolases superfamily.</text>
</comment>
<proteinExistence type="inferred from homology"/>
<name>A0ABS9W8I8_9PROT</name>
<dbReference type="RefSeq" id="WP_241793488.1">
    <property type="nucleotide sequence ID" value="NZ_JALBUU010000039.1"/>
</dbReference>
<dbReference type="EMBL" id="JALBUU010000039">
    <property type="protein sequence ID" value="MCI0755598.1"/>
    <property type="molecule type" value="Genomic_DNA"/>
</dbReference>
<accession>A0ABS9W8I8</accession>
<dbReference type="SUPFAM" id="SSF51556">
    <property type="entry name" value="Metallo-dependent hydrolases"/>
    <property type="match status" value="1"/>
</dbReference>
<dbReference type="InterPro" id="IPR006680">
    <property type="entry name" value="Amidohydro-rel"/>
</dbReference>
<evidence type="ECO:0000313" key="3">
    <source>
        <dbReference type="EMBL" id="MCI0755598.1"/>
    </source>
</evidence>
<dbReference type="InterPro" id="IPR032466">
    <property type="entry name" value="Metal_Hydrolase"/>
</dbReference>
<gene>
    <name evidence="3" type="ORF">MON41_17990</name>
</gene>
<evidence type="ECO:0000313" key="4">
    <source>
        <dbReference type="Proteomes" id="UP001201985"/>
    </source>
</evidence>
<evidence type="ECO:0000256" key="1">
    <source>
        <dbReference type="ARBA" id="ARBA00038310"/>
    </source>
</evidence>
<dbReference type="PANTHER" id="PTHR43569">
    <property type="entry name" value="AMIDOHYDROLASE"/>
    <property type="match status" value="1"/>
</dbReference>
<sequence length="360" mass="39177">MTAPKHASPHLPVREDWLAQVQEEVLDPALPIVDPHHHLWDRPGARYLLDELLRDTASGHDVRATVYVQARAMYRAEGPEALRSLGETEFANGVAAQSASGLYGPIRACAGIIGMVDLMLGDAVAPLLEQHLQAGGGRFRGVRNQTAWHESAEIISNPVPPRQGLLSEPAFPRGAGRLREHDLSLDIWAYHTQLDEVIALARALPDLSIVLDHAGGPLGTGPYADRRDAVFAAWSQQMRLLAGCPNVSVKLGGLGMTVNGFGFEREAVPPGSEHLARAWRPYVEFCIEAFGAQRCMFESNFPVDKGSCSYAVLWNAFKRLAAGASAEEKVALFSGTAIRVYRLPSSIAARGQHFKETPRP</sequence>
<organism evidence="3 4">
    <name type="scientific">Teichococcus vastitatis</name>
    <dbReference type="NCBI Taxonomy" id="2307076"/>
    <lineage>
        <taxon>Bacteria</taxon>
        <taxon>Pseudomonadati</taxon>
        <taxon>Pseudomonadota</taxon>
        <taxon>Alphaproteobacteria</taxon>
        <taxon>Acetobacterales</taxon>
        <taxon>Roseomonadaceae</taxon>
        <taxon>Roseomonas</taxon>
    </lineage>
</organism>
<dbReference type="Proteomes" id="UP001201985">
    <property type="component" value="Unassembled WGS sequence"/>
</dbReference>
<dbReference type="Gene3D" id="3.20.20.140">
    <property type="entry name" value="Metal-dependent hydrolases"/>
    <property type="match status" value="1"/>
</dbReference>
<keyword evidence="4" id="KW-1185">Reference proteome</keyword>